<dbReference type="AlphaFoldDB" id="A0A0G1H3V6"/>
<gene>
    <name evidence="2" type="ORF">UW30_C0011G0024</name>
</gene>
<sequence>MNIYKNKLDDELVEEMSNATNVVKQNMLQLEMMRRLKDSINKFDKNTEDFGKRQMAMAFIMLIVAMAQIVVSVFLSGISPWAAVLIEVIIVIFIGYWAKRISQDLRLK</sequence>
<keyword evidence="1" id="KW-1133">Transmembrane helix</keyword>
<name>A0A0G1H3V6_9BACT</name>
<keyword evidence="1" id="KW-0472">Membrane</keyword>
<protein>
    <submittedName>
        <fullName evidence="2">Uncharacterized protein</fullName>
    </submittedName>
</protein>
<dbReference type="EMBL" id="LCHU01000011">
    <property type="protein sequence ID" value="KKT41193.1"/>
    <property type="molecule type" value="Genomic_DNA"/>
</dbReference>
<organism evidence="2 3">
    <name type="scientific">Candidatus Giovannonibacteria bacterium GW2011_GWA2_44_13b</name>
    <dbReference type="NCBI Taxonomy" id="1618647"/>
    <lineage>
        <taxon>Bacteria</taxon>
        <taxon>Candidatus Giovannoniibacteriota</taxon>
    </lineage>
</organism>
<keyword evidence="1" id="KW-0812">Transmembrane</keyword>
<feature type="transmembrane region" description="Helical" evidence="1">
    <location>
        <begin position="81"/>
        <end position="98"/>
    </location>
</feature>
<evidence type="ECO:0000313" key="2">
    <source>
        <dbReference type="EMBL" id="KKT41193.1"/>
    </source>
</evidence>
<dbReference type="Proteomes" id="UP000034736">
    <property type="component" value="Unassembled WGS sequence"/>
</dbReference>
<evidence type="ECO:0000313" key="3">
    <source>
        <dbReference type="Proteomes" id="UP000034736"/>
    </source>
</evidence>
<feature type="transmembrane region" description="Helical" evidence="1">
    <location>
        <begin position="55"/>
        <end position="75"/>
    </location>
</feature>
<accession>A0A0G1H3V6</accession>
<reference evidence="2 3" key="1">
    <citation type="journal article" date="2015" name="Nature">
        <title>rRNA introns, odd ribosomes, and small enigmatic genomes across a large radiation of phyla.</title>
        <authorList>
            <person name="Brown C.T."/>
            <person name="Hug L.A."/>
            <person name="Thomas B.C."/>
            <person name="Sharon I."/>
            <person name="Castelle C.J."/>
            <person name="Singh A."/>
            <person name="Wilkins M.J."/>
            <person name="Williams K.H."/>
            <person name="Banfield J.F."/>
        </authorList>
    </citation>
    <scope>NUCLEOTIDE SEQUENCE [LARGE SCALE GENOMIC DNA]</scope>
</reference>
<proteinExistence type="predicted"/>
<evidence type="ECO:0000256" key="1">
    <source>
        <dbReference type="SAM" id="Phobius"/>
    </source>
</evidence>
<comment type="caution">
    <text evidence="2">The sequence shown here is derived from an EMBL/GenBank/DDBJ whole genome shotgun (WGS) entry which is preliminary data.</text>
</comment>